<evidence type="ECO:0000313" key="9">
    <source>
        <dbReference type="Proteomes" id="UP001454036"/>
    </source>
</evidence>
<evidence type="ECO:0000256" key="6">
    <source>
        <dbReference type="ARBA" id="ARBA00023242"/>
    </source>
</evidence>
<evidence type="ECO:0000256" key="2">
    <source>
        <dbReference type="ARBA" id="ARBA00006783"/>
    </source>
</evidence>
<comment type="similarity">
    <text evidence="2">Belongs to the MYB-CC family.</text>
</comment>
<dbReference type="PANTHER" id="PTHR31499:SF79">
    <property type="entry name" value="HTH MYB-TYPE DOMAIN-CONTAINING PROTEIN"/>
    <property type="match status" value="1"/>
</dbReference>
<dbReference type="SUPFAM" id="SSF46689">
    <property type="entry name" value="Homeodomain-like"/>
    <property type="match status" value="1"/>
</dbReference>
<dbReference type="PANTHER" id="PTHR31499">
    <property type="entry name" value="MYB FAMILY TRANSCRIPTION FACTOR PHL11"/>
    <property type="match status" value="1"/>
</dbReference>
<evidence type="ECO:0000256" key="1">
    <source>
        <dbReference type="ARBA" id="ARBA00004123"/>
    </source>
</evidence>
<comment type="subcellular location">
    <subcellularLocation>
        <location evidence="1">Nucleus</location>
    </subcellularLocation>
</comment>
<keyword evidence="3" id="KW-0805">Transcription regulation</keyword>
<dbReference type="InterPro" id="IPR009057">
    <property type="entry name" value="Homeodomain-like_sf"/>
</dbReference>
<dbReference type="EMBL" id="BAABME010002382">
    <property type="protein sequence ID" value="GAA0154383.1"/>
    <property type="molecule type" value="Genomic_DNA"/>
</dbReference>
<dbReference type="InterPro" id="IPR046955">
    <property type="entry name" value="PHR1-like"/>
</dbReference>
<evidence type="ECO:0000259" key="7">
    <source>
        <dbReference type="PROSITE" id="PS51294"/>
    </source>
</evidence>
<protein>
    <submittedName>
        <fullName evidence="8">DNA-binding transcription factor</fullName>
    </submittedName>
</protein>
<dbReference type="GO" id="GO:0003677">
    <property type="term" value="F:DNA binding"/>
    <property type="evidence" value="ECO:0007669"/>
    <property type="project" value="UniProtKB-KW"/>
</dbReference>
<keyword evidence="8" id="KW-0238">DNA-binding</keyword>
<dbReference type="Gene3D" id="1.10.10.60">
    <property type="entry name" value="Homeodomain-like"/>
    <property type="match status" value="1"/>
</dbReference>
<proteinExistence type="inferred from homology"/>
<dbReference type="Proteomes" id="UP001454036">
    <property type="component" value="Unassembled WGS sequence"/>
</dbReference>
<dbReference type="InterPro" id="IPR001005">
    <property type="entry name" value="SANT/Myb"/>
</dbReference>
<organism evidence="8 9">
    <name type="scientific">Lithospermum erythrorhizon</name>
    <name type="common">Purple gromwell</name>
    <name type="synonym">Lithospermum officinale var. erythrorhizon</name>
    <dbReference type="NCBI Taxonomy" id="34254"/>
    <lineage>
        <taxon>Eukaryota</taxon>
        <taxon>Viridiplantae</taxon>
        <taxon>Streptophyta</taxon>
        <taxon>Embryophyta</taxon>
        <taxon>Tracheophyta</taxon>
        <taxon>Spermatophyta</taxon>
        <taxon>Magnoliopsida</taxon>
        <taxon>eudicotyledons</taxon>
        <taxon>Gunneridae</taxon>
        <taxon>Pentapetalae</taxon>
        <taxon>asterids</taxon>
        <taxon>lamiids</taxon>
        <taxon>Boraginales</taxon>
        <taxon>Boraginaceae</taxon>
        <taxon>Boraginoideae</taxon>
        <taxon>Lithospermeae</taxon>
        <taxon>Lithospermum</taxon>
    </lineage>
</organism>
<comment type="caution">
    <text evidence="8">The sequence shown here is derived from an EMBL/GenBank/DDBJ whole genome shotgun (WGS) entry which is preliminary data.</text>
</comment>
<gene>
    <name evidence="8" type="ORF">LIER_12379</name>
</gene>
<keyword evidence="4" id="KW-0175">Coiled coil</keyword>
<keyword evidence="6" id="KW-0539">Nucleus</keyword>
<evidence type="ECO:0000256" key="5">
    <source>
        <dbReference type="ARBA" id="ARBA00023163"/>
    </source>
</evidence>
<dbReference type="NCBIfam" id="TIGR01557">
    <property type="entry name" value="myb_SHAQKYF"/>
    <property type="match status" value="1"/>
</dbReference>
<evidence type="ECO:0000256" key="4">
    <source>
        <dbReference type="ARBA" id="ARBA00023054"/>
    </source>
</evidence>
<dbReference type="PROSITE" id="PS51294">
    <property type="entry name" value="HTH_MYB"/>
    <property type="match status" value="1"/>
</dbReference>
<dbReference type="Pfam" id="PF14379">
    <property type="entry name" value="Myb_CC_LHEQLE"/>
    <property type="match status" value="1"/>
</dbReference>
<sequence length="216" mass="25341">MASNRGDCTSKDRLKWTQHLHEQFEKAVTQLGGPDRATPKGILKLMGVEDLTIFHVKSHLQKYRMSKYIPESNSRGKVESRSIPELLPNFGSTSAAQLYEALRMQMEVQLRLNDHDEVQKRLKMKMEAQARFIEGKTDELRSKDAMITRRQQAIKTYCPPTSLPPLCEDPEVVIDTRHASKRTRIHHDFSTDQFYEFEQYYQEPQYNDATFESWQW</sequence>
<dbReference type="Pfam" id="PF00249">
    <property type="entry name" value="Myb_DNA-binding"/>
    <property type="match status" value="1"/>
</dbReference>
<dbReference type="InterPro" id="IPR006447">
    <property type="entry name" value="Myb_dom_plants"/>
</dbReference>
<dbReference type="GO" id="GO:0003700">
    <property type="term" value="F:DNA-binding transcription factor activity"/>
    <property type="evidence" value="ECO:0007669"/>
    <property type="project" value="InterPro"/>
</dbReference>
<feature type="domain" description="HTH myb-type" evidence="7">
    <location>
        <begin position="10"/>
        <end position="68"/>
    </location>
</feature>
<keyword evidence="5" id="KW-0804">Transcription</keyword>
<evidence type="ECO:0000256" key="3">
    <source>
        <dbReference type="ARBA" id="ARBA00023015"/>
    </source>
</evidence>
<dbReference type="InterPro" id="IPR017930">
    <property type="entry name" value="Myb_dom"/>
</dbReference>
<dbReference type="AlphaFoldDB" id="A0AAV3PVX5"/>
<reference evidence="8 9" key="1">
    <citation type="submission" date="2024-01" db="EMBL/GenBank/DDBJ databases">
        <title>The complete chloroplast genome sequence of Lithospermum erythrorhizon: insights into the phylogenetic relationship among Boraginaceae species and the maternal lineages of purple gromwells.</title>
        <authorList>
            <person name="Okada T."/>
            <person name="Watanabe K."/>
        </authorList>
    </citation>
    <scope>NUCLEOTIDE SEQUENCE [LARGE SCALE GENOMIC DNA]</scope>
</reference>
<accession>A0AAV3PVX5</accession>
<dbReference type="GO" id="GO:0005634">
    <property type="term" value="C:nucleus"/>
    <property type="evidence" value="ECO:0007669"/>
    <property type="project" value="UniProtKB-SubCell"/>
</dbReference>
<name>A0AAV3PVX5_LITER</name>
<keyword evidence="9" id="KW-1185">Reference proteome</keyword>
<dbReference type="FunFam" id="1.10.10.60:FF:000002">
    <property type="entry name" value="Myb family transcription factor"/>
    <property type="match status" value="1"/>
</dbReference>
<dbReference type="InterPro" id="IPR025756">
    <property type="entry name" value="Myb_CC_LHEQLE"/>
</dbReference>
<evidence type="ECO:0000313" key="8">
    <source>
        <dbReference type="EMBL" id="GAA0154383.1"/>
    </source>
</evidence>